<dbReference type="PROSITE" id="PS50082">
    <property type="entry name" value="WD_REPEATS_2"/>
    <property type="match status" value="2"/>
</dbReference>
<evidence type="ECO:0000256" key="1">
    <source>
        <dbReference type="ARBA" id="ARBA00006445"/>
    </source>
</evidence>
<dbReference type="PROSITE" id="PS50294">
    <property type="entry name" value="WD_REPEATS_REGION"/>
    <property type="match status" value="1"/>
</dbReference>
<dbReference type="OrthoDB" id="10263272at2759"/>
<keyword evidence="3" id="KW-0132">Cell division</keyword>
<keyword evidence="5" id="KW-0498">Mitosis</keyword>
<dbReference type="RefSeq" id="XP_025598776.1">
    <property type="nucleotide sequence ID" value="XM_025740186.1"/>
</dbReference>
<feature type="repeat" description="WD" evidence="7">
    <location>
        <begin position="383"/>
        <end position="424"/>
    </location>
</feature>
<dbReference type="GO" id="GO:0010997">
    <property type="term" value="F:anaphase-promoting complex binding"/>
    <property type="evidence" value="ECO:0007669"/>
    <property type="project" value="InterPro"/>
</dbReference>
<dbReference type="InterPro" id="IPR056150">
    <property type="entry name" value="WD40_CDC20-Fz"/>
</dbReference>
<dbReference type="SUPFAM" id="SSF50978">
    <property type="entry name" value="WD40 repeat-like"/>
    <property type="match status" value="1"/>
</dbReference>
<keyword evidence="11" id="KW-1185">Reference proteome</keyword>
<feature type="region of interest" description="Disordered" evidence="8">
    <location>
        <begin position="93"/>
        <end position="149"/>
    </location>
</feature>
<dbReference type="EMBL" id="KZ819291">
    <property type="protein sequence ID" value="PWN98497.1"/>
    <property type="molecule type" value="Genomic_DNA"/>
</dbReference>
<dbReference type="GeneID" id="37267732"/>
<feature type="repeat" description="WD" evidence="7">
    <location>
        <begin position="292"/>
        <end position="333"/>
    </location>
</feature>
<dbReference type="GO" id="GO:0005680">
    <property type="term" value="C:anaphase-promoting complex"/>
    <property type="evidence" value="ECO:0007669"/>
    <property type="project" value="TreeGrafter"/>
</dbReference>
<keyword evidence="6" id="KW-0131">Cell cycle</keyword>
<evidence type="ECO:0000256" key="4">
    <source>
        <dbReference type="ARBA" id="ARBA00022737"/>
    </source>
</evidence>
<dbReference type="GO" id="GO:0031145">
    <property type="term" value="P:anaphase-promoting complex-dependent catabolic process"/>
    <property type="evidence" value="ECO:0007669"/>
    <property type="project" value="TreeGrafter"/>
</dbReference>
<feature type="compositionally biased region" description="Basic and acidic residues" evidence="8">
    <location>
        <begin position="106"/>
        <end position="118"/>
    </location>
</feature>
<organism evidence="10 11">
    <name type="scientific">Tilletiopsis washingtonensis</name>
    <dbReference type="NCBI Taxonomy" id="58919"/>
    <lineage>
        <taxon>Eukaryota</taxon>
        <taxon>Fungi</taxon>
        <taxon>Dikarya</taxon>
        <taxon>Basidiomycota</taxon>
        <taxon>Ustilaginomycotina</taxon>
        <taxon>Exobasidiomycetes</taxon>
        <taxon>Entylomatales</taxon>
        <taxon>Entylomatales incertae sedis</taxon>
        <taxon>Tilletiopsis</taxon>
    </lineage>
</organism>
<dbReference type="GO" id="GO:0051301">
    <property type="term" value="P:cell division"/>
    <property type="evidence" value="ECO:0007669"/>
    <property type="project" value="UniProtKB-KW"/>
</dbReference>
<feature type="region of interest" description="Disordered" evidence="8">
    <location>
        <begin position="561"/>
        <end position="589"/>
    </location>
</feature>
<dbReference type="Pfam" id="PF24807">
    <property type="entry name" value="WD40_CDC20-Fz"/>
    <property type="match status" value="1"/>
</dbReference>
<feature type="region of interest" description="Disordered" evidence="8">
    <location>
        <begin position="40"/>
        <end position="81"/>
    </location>
</feature>
<evidence type="ECO:0000256" key="8">
    <source>
        <dbReference type="SAM" id="MobiDB-lite"/>
    </source>
</evidence>
<keyword evidence="4" id="KW-0677">Repeat</keyword>
<evidence type="ECO:0000313" key="11">
    <source>
        <dbReference type="Proteomes" id="UP000245946"/>
    </source>
</evidence>
<dbReference type="GO" id="GO:1990757">
    <property type="term" value="F:ubiquitin ligase activator activity"/>
    <property type="evidence" value="ECO:0007669"/>
    <property type="project" value="TreeGrafter"/>
</dbReference>
<reference evidence="10 11" key="1">
    <citation type="journal article" date="2018" name="Mol. Biol. Evol.">
        <title>Broad Genomic Sampling Reveals a Smut Pathogenic Ancestry of the Fungal Clade Ustilaginomycotina.</title>
        <authorList>
            <person name="Kijpornyongpan T."/>
            <person name="Mondo S.J."/>
            <person name="Barry K."/>
            <person name="Sandor L."/>
            <person name="Lee J."/>
            <person name="Lipzen A."/>
            <person name="Pangilinan J."/>
            <person name="LaButti K."/>
            <person name="Hainaut M."/>
            <person name="Henrissat B."/>
            <person name="Grigoriev I.V."/>
            <person name="Spatafora J.W."/>
            <person name="Aime M.C."/>
        </authorList>
    </citation>
    <scope>NUCLEOTIDE SEQUENCE [LARGE SCALE GENOMIC DNA]</scope>
    <source>
        <strain evidence="10 11">MCA 4186</strain>
    </source>
</reference>
<accession>A0A316Z9M4</accession>
<dbReference type="Proteomes" id="UP000245946">
    <property type="component" value="Unassembled WGS sequence"/>
</dbReference>
<evidence type="ECO:0000256" key="6">
    <source>
        <dbReference type="ARBA" id="ARBA00023306"/>
    </source>
</evidence>
<dbReference type="PANTHER" id="PTHR19918">
    <property type="entry name" value="CELL DIVISION CYCLE 20 CDC20 FIZZY -RELATED"/>
    <property type="match status" value="1"/>
</dbReference>
<dbReference type="Gene3D" id="2.130.10.10">
    <property type="entry name" value="YVTN repeat-like/Quinoprotein amine dehydrogenase"/>
    <property type="match status" value="1"/>
</dbReference>
<dbReference type="STRING" id="58919.A0A316Z9M4"/>
<dbReference type="SMART" id="SM00320">
    <property type="entry name" value="WD40"/>
    <property type="match status" value="5"/>
</dbReference>
<feature type="region of interest" description="Disordered" evidence="8">
    <location>
        <begin position="1"/>
        <end position="21"/>
    </location>
</feature>
<dbReference type="AlphaFoldDB" id="A0A316Z9M4"/>
<dbReference type="InterPro" id="IPR033010">
    <property type="entry name" value="Cdc20/Fizzy"/>
</dbReference>
<dbReference type="GO" id="GO:1905786">
    <property type="term" value="P:positive regulation of anaphase-promoting complex-dependent catabolic process"/>
    <property type="evidence" value="ECO:0007669"/>
    <property type="project" value="TreeGrafter"/>
</dbReference>
<evidence type="ECO:0000256" key="2">
    <source>
        <dbReference type="ARBA" id="ARBA00022574"/>
    </source>
</evidence>
<dbReference type="PANTHER" id="PTHR19918:SF8">
    <property type="entry name" value="FI02843P"/>
    <property type="match status" value="1"/>
</dbReference>
<evidence type="ECO:0000259" key="9">
    <source>
        <dbReference type="Pfam" id="PF24807"/>
    </source>
</evidence>
<evidence type="ECO:0000313" key="10">
    <source>
        <dbReference type="EMBL" id="PWN98497.1"/>
    </source>
</evidence>
<feature type="compositionally biased region" description="Polar residues" evidence="8">
    <location>
        <begin position="119"/>
        <end position="134"/>
    </location>
</feature>
<proteinExistence type="inferred from homology"/>
<evidence type="ECO:0000256" key="5">
    <source>
        <dbReference type="ARBA" id="ARBA00022776"/>
    </source>
</evidence>
<dbReference type="InterPro" id="IPR015943">
    <property type="entry name" value="WD40/YVTN_repeat-like_dom_sf"/>
</dbReference>
<feature type="domain" description="CDC20/Fizzy WD40" evidence="9">
    <location>
        <begin position="238"/>
        <end position="553"/>
    </location>
</feature>
<dbReference type="InterPro" id="IPR036322">
    <property type="entry name" value="WD40_repeat_dom_sf"/>
</dbReference>
<dbReference type="InterPro" id="IPR001680">
    <property type="entry name" value="WD40_rpt"/>
</dbReference>
<feature type="compositionally biased region" description="Low complexity" evidence="8">
    <location>
        <begin position="139"/>
        <end position="148"/>
    </location>
</feature>
<protein>
    <submittedName>
        <fullName evidence="10">WD40 repeat-like protein</fullName>
    </submittedName>
</protein>
<gene>
    <name evidence="10" type="ORF">FA09DRAFT_296952</name>
</gene>
<evidence type="ECO:0000256" key="7">
    <source>
        <dbReference type="PROSITE-ProRule" id="PRU00221"/>
    </source>
</evidence>
<evidence type="ECO:0000256" key="3">
    <source>
        <dbReference type="ARBA" id="ARBA00022618"/>
    </source>
</evidence>
<name>A0A316Z9M4_9BASI</name>
<sequence length="589" mass="61580">MAPCTPVRRGPGGGAPTDSPLALLSSNMAAARLDALPAHRGGKGAAASGLGARGGASTLRQHMPASAAAAREETLPPPGAHLALDLTKDWEADGSAKPRKSAHSQSRGDRFIPNRELSRSQGGSHDSLLDNTGGETLHSAHASSSASSTCDDVSLSQSIAAANQIPTDVAGAGAELPSFDDGGVPQQRILSFSAAAPPSLSQPDVRARYAATRAKAALPSSLLAGGRRKIQTHAIKTLDAVAVAPDFYRNTLHWSSRNVLAVSLAECVHLWNGDTGEVEMLLDLQEQSERFGGGAHGAITSLRWNGDGQSLAVGTASGHMQIWDAASKQRLRTLRPSAEGGADCVDVNACAWGDEGMLSLGFASGLIREHDVRVRESVVRELPNAHAGAVCGLAWRRDGVLLASGGNDNVVQVWDRRSDAPRLRKNVHSAAVKALAWCPWNDSILATGGGSADRNIHFWNVTAGSRTQSIKTDHQVVGLHWSEQHREIASIHGEAVGAAYERAGAISVWAHPAGSNIATIEAPHDGRVIRNSALSPDGQTVATIGDDESLRMWALFEVSEEDAKSAKRRGAPGSGDGAGRLAHASRGLR</sequence>
<comment type="similarity">
    <text evidence="1">Belongs to the WD repeat CDC20/Fizzy family.</text>
</comment>
<keyword evidence="2 7" id="KW-0853">WD repeat</keyword>